<comment type="subcellular location">
    <subcellularLocation>
        <location evidence="1">Cell membrane</location>
        <topology evidence="1">Multi-pass membrane protein</topology>
    </subcellularLocation>
</comment>
<dbReference type="PROSITE" id="PS50850">
    <property type="entry name" value="MFS"/>
    <property type="match status" value="1"/>
</dbReference>
<feature type="transmembrane region" description="Helical" evidence="7">
    <location>
        <begin position="256"/>
        <end position="274"/>
    </location>
</feature>
<feature type="transmembrane region" description="Helical" evidence="7">
    <location>
        <begin position="401"/>
        <end position="420"/>
    </location>
</feature>
<dbReference type="SUPFAM" id="SSF103473">
    <property type="entry name" value="MFS general substrate transporter"/>
    <property type="match status" value="1"/>
</dbReference>
<dbReference type="InterPro" id="IPR020846">
    <property type="entry name" value="MFS_dom"/>
</dbReference>
<keyword evidence="2" id="KW-0813">Transport</keyword>
<dbReference type="CDD" id="cd06173">
    <property type="entry name" value="MFS_MefA_like"/>
    <property type="match status" value="1"/>
</dbReference>
<dbReference type="InterPro" id="IPR036259">
    <property type="entry name" value="MFS_trans_sf"/>
</dbReference>
<feature type="transmembrane region" description="Helical" evidence="7">
    <location>
        <begin position="77"/>
        <end position="98"/>
    </location>
</feature>
<dbReference type="GO" id="GO:0022857">
    <property type="term" value="F:transmembrane transporter activity"/>
    <property type="evidence" value="ECO:0007669"/>
    <property type="project" value="InterPro"/>
</dbReference>
<keyword evidence="4 7" id="KW-0812">Transmembrane</keyword>
<accession>A0A1H7T4J7</accession>
<evidence type="ECO:0000256" key="4">
    <source>
        <dbReference type="ARBA" id="ARBA00022692"/>
    </source>
</evidence>
<dbReference type="Gene3D" id="1.20.1250.20">
    <property type="entry name" value="MFS general substrate transporter like domains"/>
    <property type="match status" value="1"/>
</dbReference>
<dbReference type="Pfam" id="PF05977">
    <property type="entry name" value="MFS_3"/>
    <property type="match status" value="1"/>
</dbReference>
<dbReference type="PANTHER" id="PTHR23513:SF11">
    <property type="entry name" value="STAPHYLOFERRIN A TRANSPORTER"/>
    <property type="match status" value="1"/>
</dbReference>
<dbReference type="AlphaFoldDB" id="A0A1H7T4J7"/>
<evidence type="ECO:0000256" key="3">
    <source>
        <dbReference type="ARBA" id="ARBA00022475"/>
    </source>
</evidence>
<dbReference type="EMBL" id="FOAN01000005">
    <property type="protein sequence ID" value="SEL79812.1"/>
    <property type="molecule type" value="Genomic_DNA"/>
</dbReference>
<keyword evidence="10" id="KW-1185">Reference proteome</keyword>
<feature type="transmembrane region" description="Helical" evidence="7">
    <location>
        <begin position="343"/>
        <end position="361"/>
    </location>
</feature>
<dbReference type="RefSeq" id="WP_091836783.1">
    <property type="nucleotide sequence ID" value="NZ_FOAN01000005.1"/>
</dbReference>
<dbReference type="STRING" id="1036779.SAMN04515666_105354"/>
<gene>
    <name evidence="9" type="ORF">SAMN04515666_105354</name>
</gene>
<feature type="transmembrane region" description="Helical" evidence="7">
    <location>
        <begin position="373"/>
        <end position="395"/>
    </location>
</feature>
<feature type="transmembrane region" description="Helical" evidence="7">
    <location>
        <begin position="105"/>
        <end position="127"/>
    </location>
</feature>
<evidence type="ECO:0000256" key="7">
    <source>
        <dbReference type="SAM" id="Phobius"/>
    </source>
</evidence>
<dbReference type="InterPro" id="IPR010290">
    <property type="entry name" value="TM_effector"/>
</dbReference>
<keyword evidence="3" id="KW-1003">Cell membrane</keyword>
<name>A0A1H7T4J7_9HYPH</name>
<evidence type="ECO:0000313" key="9">
    <source>
        <dbReference type="EMBL" id="SEL79812.1"/>
    </source>
</evidence>
<dbReference type="GO" id="GO:0005886">
    <property type="term" value="C:plasma membrane"/>
    <property type="evidence" value="ECO:0007669"/>
    <property type="project" value="UniProtKB-SubCell"/>
</dbReference>
<feature type="transmembrane region" description="Helical" evidence="7">
    <location>
        <begin position="190"/>
        <end position="214"/>
    </location>
</feature>
<keyword evidence="6 7" id="KW-0472">Membrane</keyword>
<sequence>MPQEPATQTTAETAEADLAAEGLKPDDGRYSAFAPLRQPIFRAVWIASLASNFGGLVQMVGAAWLMTSLSNSPDMVALVQASTALPVMLFSLAAGAIADNYDRRRILLTAQGFMLAVSIMLAVFAWHGLLSPWLLLTFTFLLGCGNALNNPAWQSSVGDMVPRPEVPAAVTLNSVAFNIARSVGPAIGGAIVAAFGAVAAFVVNAFSYIGLIVVLARWQPPRVERVLPRETFLLAMGAGLRYVAMSPNIRAVILRAFLFGFGGIVGLALMPLVARDLVRGGPLTYGILLGAFGAGAVAGAFVSARLRRRFSTETLVRLTFLTYAAAALVVGLSPTMWLTMPALAAGGACWVLALSTFNSTVQLSAPRWVVGRALALYQMAAFGGMAAGSWAWGWFTLHSGPAGGLIAAAVALVFGAAVGLRYQLPPLEALNLDPLGRWRKPEVAVDIEPRSGPVFVTIEWRIRQEDVVEFLKAMEERRRIRRRDGARHWSLLRDLTDAELWIERYDSPTWVEYVRQAQRVTQADAEIGDRVRDLHIGPEPPVVHRMVERQTGALPRELLRATRQAQASP</sequence>
<dbReference type="PANTHER" id="PTHR23513">
    <property type="entry name" value="INTEGRAL MEMBRANE EFFLUX PROTEIN-RELATED"/>
    <property type="match status" value="1"/>
</dbReference>
<dbReference type="OrthoDB" id="9809918at2"/>
<evidence type="ECO:0000256" key="2">
    <source>
        <dbReference type="ARBA" id="ARBA00022448"/>
    </source>
</evidence>
<keyword evidence="5 7" id="KW-1133">Transmembrane helix</keyword>
<dbReference type="Proteomes" id="UP000199664">
    <property type="component" value="Unassembled WGS sequence"/>
</dbReference>
<feature type="transmembrane region" description="Helical" evidence="7">
    <location>
        <begin position="318"/>
        <end position="337"/>
    </location>
</feature>
<proteinExistence type="predicted"/>
<organism evidence="9 10">
    <name type="scientific">Bosea lupini</name>
    <dbReference type="NCBI Taxonomy" id="1036779"/>
    <lineage>
        <taxon>Bacteria</taxon>
        <taxon>Pseudomonadati</taxon>
        <taxon>Pseudomonadota</taxon>
        <taxon>Alphaproteobacteria</taxon>
        <taxon>Hyphomicrobiales</taxon>
        <taxon>Boseaceae</taxon>
        <taxon>Bosea</taxon>
    </lineage>
</organism>
<evidence type="ECO:0000256" key="5">
    <source>
        <dbReference type="ARBA" id="ARBA00022989"/>
    </source>
</evidence>
<feature type="domain" description="Major facilitator superfamily (MFS) profile" evidence="8">
    <location>
        <begin position="40"/>
        <end position="427"/>
    </location>
</feature>
<evidence type="ECO:0000259" key="8">
    <source>
        <dbReference type="PROSITE" id="PS50850"/>
    </source>
</evidence>
<reference evidence="10" key="1">
    <citation type="submission" date="2016-10" db="EMBL/GenBank/DDBJ databases">
        <authorList>
            <person name="Varghese N."/>
            <person name="Submissions S."/>
        </authorList>
    </citation>
    <scope>NUCLEOTIDE SEQUENCE [LARGE SCALE GENOMIC DNA]</scope>
    <source>
        <strain evidence="10">LMG 26383,CCUG 61248,R- 45681</strain>
    </source>
</reference>
<feature type="transmembrane region" description="Helical" evidence="7">
    <location>
        <begin position="43"/>
        <end position="65"/>
    </location>
</feature>
<evidence type="ECO:0000256" key="6">
    <source>
        <dbReference type="ARBA" id="ARBA00023136"/>
    </source>
</evidence>
<evidence type="ECO:0000256" key="1">
    <source>
        <dbReference type="ARBA" id="ARBA00004651"/>
    </source>
</evidence>
<feature type="transmembrane region" description="Helical" evidence="7">
    <location>
        <begin position="286"/>
        <end position="306"/>
    </location>
</feature>
<evidence type="ECO:0000313" key="10">
    <source>
        <dbReference type="Proteomes" id="UP000199664"/>
    </source>
</evidence>
<protein>
    <submittedName>
        <fullName evidence="9">Predicted arabinose efflux permease, MFS family</fullName>
    </submittedName>
</protein>